<dbReference type="GO" id="GO:0005829">
    <property type="term" value="C:cytosol"/>
    <property type="evidence" value="ECO:0007669"/>
    <property type="project" value="TreeGrafter"/>
</dbReference>
<dbReference type="RefSeq" id="WP_045986806.1">
    <property type="nucleotide sequence ID" value="NZ_CP063051.1"/>
</dbReference>
<comment type="caution">
    <text evidence="6">The sequence shown here is derived from an EMBL/GenBank/DDBJ whole genome shotgun (WGS) entry which is preliminary data.</text>
</comment>
<proteinExistence type="inferred from homology"/>
<evidence type="ECO:0000313" key="6">
    <source>
        <dbReference type="EMBL" id="KJY69665.1"/>
    </source>
</evidence>
<dbReference type="EC" id="2.4.99.24" evidence="4"/>
<accession>A0A837G395</accession>
<dbReference type="GO" id="GO:0008713">
    <property type="term" value="F:ADP-heptose-lipopolysaccharide heptosyltransferase activity"/>
    <property type="evidence" value="ECO:0007669"/>
    <property type="project" value="UniProtKB-EC"/>
</dbReference>
<evidence type="ECO:0000256" key="4">
    <source>
        <dbReference type="ARBA" id="ARBA00044042"/>
    </source>
</evidence>
<comment type="catalytic activity">
    <reaction evidence="5">
        <text>an L-alpha-D-Hep-(1-&gt;5)-[alpha-Kdo-(2-&gt;4)]-alpha-Kdo-(2-&gt;6)-lipid A + ADP-L-glycero-beta-D-manno-heptose = an L-alpha-D-Hep-(1-&gt;3)-L-alpha-D-Hep-(1-&gt;5)-[alpha-Kdo-(2-&gt;4)]-alpha-Kdo-(2-&gt;6)-lipid A + ADP + H(+)</text>
        <dbReference type="Rhea" id="RHEA:74071"/>
        <dbReference type="ChEBI" id="CHEBI:15378"/>
        <dbReference type="ChEBI" id="CHEBI:61506"/>
        <dbReference type="ChEBI" id="CHEBI:193068"/>
        <dbReference type="ChEBI" id="CHEBI:193069"/>
        <dbReference type="ChEBI" id="CHEBI:456216"/>
        <dbReference type="EC" id="2.4.99.24"/>
    </reaction>
</comment>
<dbReference type="PANTHER" id="PTHR30160">
    <property type="entry name" value="TETRAACYLDISACCHARIDE 4'-KINASE-RELATED"/>
    <property type="match status" value="1"/>
</dbReference>
<dbReference type="FunFam" id="3.40.50.2000:FF:000023">
    <property type="entry name" value="ADP-heptose--LPS heptosyltransferase II"/>
    <property type="match status" value="1"/>
</dbReference>
<dbReference type="CDD" id="cd03789">
    <property type="entry name" value="GT9_LPS_heptosyltransferase"/>
    <property type="match status" value="1"/>
</dbReference>
<dbReference type="SUPFAM" id="SSF53756">
    <property type="entry name" value="UDP-Glycosyltransferase/glycogen phosphorylase"/>
    <property type="match status" value="1"/>
</dbReference>
<organism evidence="6">
    <name type="scientific">Vibrio coralliilyticus</name>
    <dbReference type="NCBI Taxonomy" id="190893"/>
    <lineage>
        <taxon>Bacteria</taxon>
        <taxon>Pseudomonadati</taxon>
        <taxon>Pseudomonadota</taxon>
        <taxon>Gammaproteobacteria</taxon>
        <taxon>Vibrionales</taxon>
        <taxon>Vibrionaceae</taxon>
        <taxon>Vibrio</taxon>
    </lineage>
</organism>
<keyword evidence="1" id="KW-0328">Glycosyltransferase</keyword>
<protein>
    <recommendedName>
        <fullName evidence="4">lipopolysaccharide heptosyltransferase II</fullName>
        <ecNumber evidence="4">2.4.99.24</ecNumber>
    </recommendedName>
</protein>
<dbReference type="NCBIfam" id="TIGR02195">
    <property type="entry name" value="heptsyl_trn_II"/>
    <property type="match status" value="1"/>
</dbReference>
<evidence type="ECO:0000256" key="1">
    <source>
        <dbReference type="ARBA" id="ARBA00022676"/>
    </source>
</evidence>
<gene>
    <name evidence="6" type="ORF">TW71_17810</name>
</gene>
<evidence type="ECO:0000256" key="3">
    <source>
        <dbReference type="ARBA" id="ARBA00043995"/>
    </source>
</evidence>
<reference evidence="6" key="1">
    <citation type="journal article" date="2015" name="BMC Genomics">
        <title>Genome mining reveals unlocked bioactive potential of marine Gram-negative bacteria.</title>
        <authorList>
            <person name="Machado H."/>
            <person name="Sonnenschein E.C."/>
            <person name="Melchiorsen J."/>
            <person name="Gram L."/>
        </authorList>
    </citation>
    <scope>NUCLEOTIDE SEQUENCE</scope>
    <source>
        <strain evidence="6">S2052</strain>
    </source>
</reference>
<evidence type="ECO:0000256" key="5">
    <source>
        <dbReference type="ARBA" id="ARBA00047503"/>
    </source>
</evidence>
<dbReference type="Gene3D" id="3.40.50.2000">
    <property type="entry name" value="Glycogen Phosphorylase B"/>
    <property type="match status" value="2"/>
</dbReference>
<name>A0A837G395_9VIBR</name>
<dbReference type="EMBL" id="JXXR01000019">
    <property type="protein sequence ID" value="KJY69665.1"/>
    <property type="molecule type" value="Genomic_DNA"/>
</dbReference>
<dbReference type="GO" id="GO:0009244">
    <property type="term" value="P:lipopolysaccharide core region biosynthetic process"/>
    <property type="evidence" value="ECO:0007669"/>
    <property type="project" value="TreeGrafter"/>
</dbReference>
<dbReference type="PANTHER" id="PTHR30160:SF7">
    <property type="entry name" value="ADP-HEPTOSE--LPS HEPTOSYLTRANSFERASE 2"/>
    <property type="match status" value="1"/>
</dbReference>
<dbReference type="InterPro" id="IPR051199">
    <property type="entry name" value="LPS_LOS_Heptosyltrfase"/>
</dbReference>
<dbReference type="AlphaFoldDB" id="A0A837G395"/>
<keyword evidence="2 6" id="KW-0808">Transferase</keyword>
<comment type="similarity">
    <text evidence="3">Belongs to the glycosyltransferase 9 family.</text>
</comment>
<sequence>MKILIIGPSWVGDMVMSQSLYTTLKDKYPDCELDVLAPAWCKPILERMPEIHQAIEMPIGHGDFNLFGRRAIGHELRKNHYSHAFILPNSAKSALIPWFAGIPVRTGWKGEFRYGLLTDLRPDKRVFQYMVERYVALASTSKKMLEEVKLANCPKPSLTVDTTSQLAARQRLNLDLQLPIAGLCPGAEFGPAKRWPDQHYSKLAKHLVDRGQQVWLFGSEKDRAVTEKIKSALTSEQQQYCFNLAGETSLIEAVDLLAACHTVISNDSGLMHVSAAVGCNIVAIYGSSSPKYTPPLTDKLEMVHTDIECRPCFKRECPLGHQDCLNKLMPSQVINAVDKFLEQ</sequence>
<dbReference type="InterPro" id="IPR002201">
    <property type="entry name" value="Glyco_trans_9"/>
</dbReference>
<dbReference type="Pfam" id="PF01075">
    <property type="entry name" value="Glyco_transf_9"/>
    <property type="match status" value="1"/>
</dbReference>
<evidence type="ECO:0000256" key="2">
    <source>
        <dbReference type="ARBA" id="ARBA00022679"/>
    </source>
</evidence>
<dbReference type="InterPro" id="IPR011910">
    <property type="entry name" value="RfaF"/>
</dbReference>